<comment type="caution">
    <text evidence="7">The sequence shown here is derived from an EMBL/GenBank/DDBJ whole genome shotgun (WGS) entry which is preliminary data.</text>
</comment>
<accession>A0AA36MVS5</accession>
<dbReference type="FunFam" id="3.90.70.30:FF:000001">
    <property type="entry name" value="Glutathione gamma-glutamylcysteinyltransferase 1"/>
    <property type="match status" value="1"/>
</dbReference>
<protein>
    <recommendedName>
        <fullName evidence="1">glutathione gamma-glutamylcysteinyltransferase</fullName>
        <ecNumber evidence="1">2.3.2.15</ecNumber>
    </recommendedName>
</protein>
<dbReference type="GO" id="GO:0098849">
    <property type="term" value="P:cellular detoxification of cadmium ion"/>
    <property type="evidence" value="ECO:0007669"/>
    <property type="project" value="TreeGrafter"/>
</dbReference>
<keyword evidence="3" id="KW-0808">Transferase</keyword>
<dbReference type="InterPro" id="IPR007719">
    <property type="entry name" value="PCS_N"/>
</dbReference>
<dbReference type="GO" id="GO:0010273">
    <property type="term" value="P:detoxification of copper ion"/>
    <property type="evidence" value="ECO:0007669"/>
    <property type="project" value="TreeGrafter"/>
</dbReference>
<dbReference type="EC" id="2.3.2.15" evidence="1"/>
<dbReference type="GO" id="GO:0046938">
    <property type="term" value="P:phytochelatin biosynthetic process"/>
    <property type="evidence" value="ECO:0007669"/>
    <property type="project" value="InterPro"/>
</dbReference>
<dbReference type="GO" id="GO:0009982">
    <property type="term" value="F:pseudouridine synthase activity"/>
    <property type="evidence" value="ECO:0007669"/>
    <property type="project" value="InterPro"/>
</dbReference>
<keyword evidence="2" id="KW-0104">Cadmium</keyword>
<dbReference type="InterPro" id="IPR006145">
    <property type="entry name" value="PsdUridine_synth_RsuA/RluA"/>
</dbReference>
<dbReference type="PROSITE" id="PS51257">
    <property type="entry name" value="PROKAR_LIPOPROTEIN"/>
    <property type="match status" value="1"/>
</dbReference>
<dbReference type="Pfam" id="PF00849">
    <property type="entry name" value="PseudoU_synth_2"/>
    <property type="match status" value="1"/>
</dbReference>
<feature type="domain" description="Peptidase C83" evidence="6">
    <location>
        <begin position="1527"/>
        <end position="1754"/>
    </location>
</feature>
<dbReference type="CDD" id="cd02869">
    <property type="entry name" value="PseudoU_synth_RluA_like"/>
    <property type="match status" value="1"/>
</dbReference>
<dbReference type="PROSITE" id="PS51443">
    <property type="entry name" value="PCS"/>
    <property type="match status" value="1"/>
</dbReference>
<dbReference type="InterPro" id="IPR002885">
    <property type="entry name" value="PPR_rpt"/>
</dbReference>
<evidence type="ECO:0000256" key="4">
    <source>
        <dbReference type="ARBA" id="ARBA00022723"/>
    </source>
</evidence>
<dbReference type="InterPro" id="IPR020103">
    <property type="entry name" value="PsdUridine_synth_cat_dom_sf"/>
</dbReference>
<dbReference type="Gene3D" id="3.30.2350.10">
    <property type="entry name" value="Pseudouridine synthase"/>
    <property type="match status" value="1"/>
</dbReference>
<dbReference type="GO" id="GO:0016756">
    <property type="term" value="F:glutathione gamma-glutamylcysteinyltransferase activity"/>
    <property type="evidence" value="ECO:0007669"/>
    <property type="project" value="UniProtKB-EC"/>
</dbReference>
<sequence>MFFGGKKDLTGHTQVVHNAAAAACERGNAWQMGWALVGELGQALLEPSAASFSVVLTWRKALAAAPTALDTMRRCALRVGELSLGKTIAAFSVSGGWQLAAGVLQDMGPAALRANQICRSAAATALQRGGRWRQALRLCDASRADAVGLGAAISAAALGGWSLALALNALGMSVVGASTAITACERAACWPQALALLWGMAKANHVSFNAAISACEKAGQWELALALLKATSRRSLADQTSWNAAVSACEKARRWQMALALLVAAPARDTVGINAAISACEKCGAWEAALALLASMPAHRARTSEVSFSASISACEKGGQWPFALLLLSQMSDVQLAPNEFSFSAALTACAAAAAWRQVLAVLRRMEAQQAEAGGRRWAAEVPPTGDLLVCAALAALDPPSCRRALAATERWATDPRKRSPVSQLEAWRKNPKALTSFLRASTPDVIAEVLALGLPLNLFHYNAMLAAYAKRRAWLGALDLASSFGRRRAQPDVVSFNSAISVCSWGMALALLARLAAGCRPDVLTGNSCLASFGSGGSWRGAAGLLAGFASEGAAGFPDTVSWACLVNACTDTWDQALSALAASSASGCASEVAYHSAMKAVGPLERGWRLVSELLAQLRLRNLRLSGRTWGAASGGRWRFALQMPWSQVVCGNLLAAQASDEAWRQAAASLARMPRRRLAPNEICVSSCIGAAARASAWAVAFRMFHGRRQLDEIAAGNVLLADGAAAWRHVLGTLSAMKEMGLELSPTCGTSVAGSCAGAHAWRPAVGLLKSFEALVTRVLGACAASGQWQMALHLLEAMPALRLRPDRASHAVFLTSLPSSSWQLALEVLARMSSQSVEADAGTCNAAISVCSKGVQWQHALQLLSAMPSRRIAATAVSYCAGIDACTSAGQVGAGRCLLRDMPKDFRDPVPLIWAMASLGVKDLPLLATSLAASAEMLDRLPLKEVSILAWSLRMLSLECPTICLRLLERGAAEIHRFPPEELLRLAWGLMHRAGFDFARLAQERVARLLDESLAGEGPTSSRTLYLSEVALGIVWSCAFAGKKILRPKLRGALLRLGAALDASQKLPTPGAAADGVSAPASAAPGPRVVLDLPDRRVVFKPPGWEVYDGHVELQLRRFLQAQGSGPGALRCPILDDARHSCGFLHRLDVPSSGLILAAKTYEAFYDLQVQLHGGALRRDYVALCHGWASRARVILAPVQVVQDAITSAGAGRPARSKMKVLGALGHRNGGAATLAALRLGSGRRHQLRSHLAHIGHPVWTDGKYTAAPTHSSDAAVCGRNFLHRYRLAFGARAERLAQPREVLEPPPADLLRALAPFWAKGAVSARLRGLEGLGDWARLVSLERQRRECDKGKEMFNELEVSGQRVQTDQTDPLAAGKATAPAEPQWLRGRRSADSFDLRVERSPPNALDGPELSHHRPKHWSCGPGSVIKDAFKSVNGEVGSLRNSVAIPVLGCRRVRRPSNVTLRQWAGQWRRALPRAARGPHHFTREADRLLRPAIPRDAGLAYFGAKDADLGAATPGHAGEHYQRTLPPQQAPFASQQGRRLFKEALEAGTMESYFFLAEQFRTQDEPTSCGLTTLAMVLNSLRIDPMRTWKGVWRWFNEQNLACCTGPDRVRAEGLSFDMFRALAGCNGAEVLAHRAPDCEVSEGAGFVAAFRAAVKAASSTDERQCLVVCYSRAVLGQSGAGHFSPIGGYHEASDRVLILDVARFKYPSHWVPLEDLAQAMLKVDPATGKPRGYLQLRLQRPTAQRGAPLRVPFVPPAAGRRLAEAFAAKLRELEAEVTCPLPEGSRPYLVPMRRWLAAVASVEPQVFGQLLQVGDLEAVQEVLSRLAAHGPFVDLCEAYEQATGTCELGARFPPLRFQVGQPAEDLTLWSCGELWVLLLLLLPEHMQVLVAPEIVEADLAKGITRAIRGPWALPLEAQRETLSHILPEPRRRCELPKPAPR</sequence>
<dbReference type="SUPFAM" id="SSF54001">
    <property type="entry name" value="Cysteine proteinases"/>
    <property type="match status" value="1"/>
</dbReference>
<dbReference type="EMBL" id="CAUJNA010001624">
    <property type="protein sequence ID" value="CAJ1388033.1"/>
    <property type="molecule type" value="Genomic_DNA"/>
</dbReference>
<dbReference type="Pfam" id="PF05023">
    <property type="entry name" value="Phytochelatin"/>
    <property type="match status" value="1"/>
</dbReference>
<dbReference type="GO" id="GO:0003723">
    <property type="term" value="F:RNA binding"/>
    <property type="evidence" value="ECO:0007669"/>
    <property type="project" value="InterPro"/>
</dbReference>
<gene>
    <name evidence="7" type="ORF">EVOR1521_LOCUS13987</name>
</gene>
<keyword evidence="4" id="KW-0479">Metal-binding</keyword>
<dbReference type="Gene3D" id="1.25.40.10">
    <property type="entry name" value="Tetratricopeptide repeat domain"/>
    <property type="match status" value="5"/>
</dbReference>
<dbReference type="GO" id="GO:0001522">
    <property type="term" value="P:pseudouridine synthesis"/>
    <property type="evidence" value="ECO:0007669"/>
    <property type="project" value="InterPro"/>
</dbReference>
<evidence type="ECO:0000256" key="1">
    <source>
        <dbReference type="ARBA" id="ARBA00012468"/>
    </source>
</evidence>
<dbReference type="InterPro" id="IPR038156">
    <property type="entry name" value="PCS_N_sf"/>
</dbReference>
<dbReference type="InterPro" id="IPR040409">
    <property type="entry name" value="PCS-like"/>
</dbReference>
<evidence type="ECO:0000256" key="2">
    <source>
        <dbReference type="ARBA" id="ARBA00022539"/>
    </source>
</evidence>
<organism evidence="7 8">
    <name type="scientific">Effrenium voratum</name>
    <dbReference type="NCBI Taxonomy" id="2562239"/>
    <lineage>
        <taxon>Eukaryota</taxon>
        <taxon>Sar</taxon>
        <taxon>Alveolata</taxon>
        <taxon>Dinophyceae</taxon>
        <taxon>Suessiales</taxon>
        <taxon>Symbiodiniaceae</taxon>
        <taxon>Effrenium</taxon>
    </lineage>
</organism>
<dbReference type="SUPFAM" id="SSF55120">
    <property type="entry name" value="Pseudouridine synthase"/>
    <property type="match status" value="1"/>
</dbReference>
<dbReference type="PANTHER" id="PTHR33447:SF2">
    <property type="entry name" value="GLUTATHIONE GAMMA-GLUTAMYLCYSTEINYLTRANSFERASE"/>
    <property type="match status" value="1"/>
</dbReference>
<proteinExistence type="predicted"/>
<dbReference type="GO" id="GO:0046872">
    <property type="term" value="F:metal ion binding"/>
    <property type="evidence" value="ECO:0007669"/>
    <property type="project" value="UniProtKB-KW"/>
</dbReference>
<dbReference type="Proteomes" id="UP001178507">
    <property type="component" value="Unassembled WGS sequence"/>
</dbReference>
<evidence type="ECO:0000313" key="8">
    <source>
        <dbReference type="Proteomes" id="UP001178507"/>
    </source>
</evidence>
<feature type="region of interest" description="Disordered" evidence="5">
    <location>
        <begin position="1368"/>
        <end position="1388"/>
    </location>
</feature>
<evidence type="ECO:0000259" key="6">
    <source>
        <dbReference type="PROSITE" id="PS51443"/>
    </source>
</evidence>
<dbReference type="InterPro" id="IPR011990">
    <property type="entry name" value="TPR-like_helical_dom_sf"/>
</dbReference>
<evidence type="ECO:0000256" key="5">
    <source>
        <dbReference type="SAM" id="MobiDB-lite"/>
    </source>
</evidence>
<evidence type="ECO:0000256" key="3">
    <source>
        <dbReference type="ARBA" id="ARBA00022679"/>
    </source>
</evidence>
<keyword evidence="8" id="KW-1185">Reference proteome</keyword>
<dbReference type="InterPro" id="IPR038765">
    <property type="entry name" value="Papain-like_cys_pep_sf"/>
</dbReference>
<reference evidence="7" key="1">
    <citation type="submission" date="2023-08" db="EMBL/GenBank/DDBJ databases">
        <authorList>
            <person name="Chen Y."/>
            <person name="Shah S."/>
            <person name="Dougan E. K."/>
            <person name="Thang M."/>
            <person name="Chan C."/>
        </authorList>
    </citation>
    <scope>NUCLEOTIDE SEQUENCE</scope>
</reference>
<dbReference type="Gene3D" id="3.90.70.30">
    <property type="entry name" value="Phytochelatin synthase, N-terminal domain"/>
    <property type="match status" value="1"/>
</dbReference>
<dbReference type="Pfam" id="PF01535">
    <property type="entry name" value="PPR"/>
    <property type="match status" value="1"/>
</dbReference>
<evidence type="ECO:0000313" key="7">
    <source>
        <dbReference type="EMBL" id="CAJ1388033.1"/>
    </source>
</evidence>
<name>A0AA36MVS5_9DINO</name>
<dbReference type="PANTHER" id="PTHR33447">
    <property type="entry name" value="GLUTATHIONE GAMMA-GLUTAMYLCYSTEINYLTRANSFERASE"/>
    <property type="match status" value="1"/>
</dbReference>